<keyword evidence="1" id="KW-0812">Transmembrane</keyword>
<dbReference type="EMBL" id="JASGBQ010000009">
    <property type="protein sequence ID" value="MDI9242189.1"/>
    <property type="molecule type" value="Genomic_DNA"/>
</dbReference>
<keyword evidence="1" id="KW-0472">Membrane</keyword>
<evidence type="ECO:0000256" key="1">
    <source>
        <dbReference type="SAM" id="Phobius"/>
    </source>
</evidence>
<dbReference type="AlphaFoldDB" id="A0AAP4B9G3"/>
<keyword evidence="3" id="KW-1185">Reference proteome</keyword>
<protein>
    <submittedName>
        <fullName evidence="2">Binding-protein-dependent transport permease</fullName>
    </submittedName>
</protein>
<feature type="transmembrane region" description="Helical" evidence="1">
    <location>
        <begin position="30"/>
        <end position="48"/>
    </location>
</feature>
<accession>A0AAP4B9G3</accession>
<keyword evidence="1" id="KW-1133">Transmembrane helix</keyword>
<dbReference type="Proteomes" id="UP001300383">
    <property type="component" value="Unassembled WGS sequence"/>
</dbReference>
<reference evidence="2 3" key="1">
    <citation type="submission" date="2023-05" db="EMBL/GenBank/DDBJ databases">
        <title>[ruminococcus] sp. nov., isolated from a pig farm feces dump.</title>
        <authorList>
            <person name="Chang Y.-H."/>
        </authorList>
    </citation>
    <scope>NUCLEOTIDE SEQUENCE [LARGE SCALE GENOMIC DNA]</scope>
    <source>
        <strain evidence="2 3">YH-rum2234</strain>
    </source>
</reference>
<evidence type="ECO:0000313" key="2">
    <source>
        <dbReference type="EMBL" id="MDI9242189.1"/>
    </source>
</evidence>
<evidence type="ECO:0000313" key="3">
    <source>
        <dbReference type="Proteomes" id="UP001300383"/>
    </source>
</evidence>
<name>A0AAP4B9G3_9FIRM</name>
<gene>
    <name evidence="2" type="ORF">QJ036_06815</name>
</gene>
<sequence length="55" mass="5928">MGKYVLALFVTVLVGYLADAVVGSLLNWPCAGAIFAIAVMGLFLLNELENLKEKK</sequence>
<comment type="caution">
    <text evidence="2">The sequence shown here is derived from an EMBL/GenBank/DDBJ whole genome shotgun (WGS) entry which is preliminary data.</text>
</comment>
<organism evidence="2 3">
    <name type="scientific">Fusibacillus kribbianus</name>
    <dbReference type="NCBI Taxonomy" id="3044208"/>
    <lineage>
        <taxon>Bacteria</taxon>
        <taxon>Bacillati</taxon>
        <taxon>Bacillota</taxon>
        <taxon>Clostridia</taxon>
        <taxon>Lachnospirales</taxon>
        <taxon>Lachnospiraceae</taxon>
        <taxon>Fusibacillus</taxon>
    </lineage>
</organism>
<proteinExistence type="predicted"/>
<dbReference type="RefSeq" id="WP_283230639.1">
    <property type="nucleotide sequence ID" value="NZ_JASGBQ010000009.1"/>
</dbReference>